<evidence type="ECO:0008006" key="9">
    <source>
        <dbReference type="Google" id="ProtNLM"/>
    </source>
</evidence>
<evidence type="ECO:0000256" key="6">
    <source>
        <dbReference type="SAM" id="Phobius"/>
    </source>
</evidence>
<evidence type="ECO:0000313" key="8">
    <source>
        <dbReference type="Proteomes" id="UP000887567"/>
    </source>
</evidence>
<dbReference type="GO" id="GO:0016020">
    <property type="term" value="C:membrane"/>
    <property type="evidence" value="ECO:0007669"/>
    <property type="project" value="UniProtKB-SubCell"/>
</dbReference>
<dbReference type="AlphaFoldDB" id="A0A913XPH7"/>
<feature type="transmembrane region" description="Helical" evidence="6">
    <location>
        <begin position="86"/>
        <end position="104"/>
    </location>
</feature>
<name>A0A913XPH7_EXADI</name>
<feature type="transmembrane region" description="Helical" evidence="6">
    <location>
        <begin position="7"/>
        <end position="26"/>
    </location>
</feature>
<keyword evidence="8" id="KW-1185">Reference proteome</keyword>
<feature type="transmembrane region" description="Helical" evidence="6">
    <location>
        <begin position="62"/>
        <end position="79"/>
    </location>
</feature>
<dbReference type="OMA" id="GYLEVIC"/>
<keyword evidence="3 6" id="KW-0812">Transmembrane</keyword>
<keyword evidence="5 6" id="KW-0472">Membrane</keyword>
<dbReference type="KEGG" id="epa:110245649"/>
<sequence>MGSVSRLVTGILVIIFCMSAMVKLTPRFDAKAHEFMKKEFKKFARVSPQTQLFNTKVNPTQFMRTFAFIEGFIGLFILTGPKEVSLLASVVGIVLQGSVIQMMYKLGNPRFTYIPASVAIALLVVNIALLITSKDEQQQRIKKE</sequence>
<comment type="similarity">
    <text evidence="2">Belongs to the DoxX family.</text>
</comment>
<evidence type="ECO:0000313" key="7">
    <source>
        <dbReference type="EnsemblMetazoa" id="XP_020907598.1"/>
    </source>
</evidence>
<organism evidence="7 8">
    <name type="scientific">Exaiptasia diaphana</name>
    <name type="common">Tropical sea anemone</name>
    <name type="synonym">Aiptasia pulchella</name>
    <dbReference type="NCBI Taxonomy" id="2652724"/>
    <lineage>
        <taxon>Eukaryota</taxon>
        <taxon>Metazoa</taxon>
        <taxon>Cnidaria</taxon>
        <taxon>Anthozoa</taxon>
        <taxon>Hexacorallia</taxon>
        <taxon>Actiniaria</taxon>
        <taxon>Aiptasiidae</taxon>
        <taxon>Exaiptasia</taxon>
    </lineage>
</organism>
<feature type="transmembrane region" description="Helical" evidence="6">
    <location>
        <begin position="110"/>
        <end position="132"/>
    </location>
</feature>
<dbReference type="PANTHER" id="PTHR13163:SF2">
    <property type="entry name" value="TRANSMEMBRANE PROTEIN 35B"/>
    <property type="match status" value="1"/>
</dbReference>
<dbReference type="EnsemblMetazoa" id="XM_021051939.2">
    <property type="protein sequence ID" value="XP_020907598.1"/>
    <property type="gene ID" value="LOC110245649"/>
</dbReference>
<dbReference type="GeneID" id="110245649"/>
<protein>
    <recommendedName>
        <fullName evidence="9">Transmembrane protein 35A</fullName>
    </recommendedName>
</protein>
<dbReference type="InterPro" id="IPR040399">
    <property type="entry name" value="TMEM35A/B"/>
</dbReference>
<dbReference type="OrthoDB" id="432685at2759"/>
<evidence type="ECO:0000256" key="1">
    <source>
        <dbReference type="ARBA" id="ARBA00004141"/>
    </source>
</evidence>
<evidence type="ECO:0000256" key="2">
    <source>
        <dbReference type="ARBA" id="ARBA00006679"/>
    </source>
</evidence>
<comment type="subcellular location">
    <subcellularLocation>
        <location evidence="1">Membrane</location>
        <topology evidence="1">Multi-pass membrane protein</topology>
    </subcellularLocation>
</comment>
<dbReference type="RefSeq" id="XP_020907598.1">
    <property type="nucleotide sequence ID" value="XM_021051939.2"/>
</dbReference>
<dbReference type="Proteomes" id="UP000887567">
    <property type="component" value="Unplaced"/>
</dbReference>
<evidence type="ECO:0000256" key="3">
    <source>
        <dbReference type="ARBA" id="ARBA00022692"/>
    </source>
</evidence>
<accession>A0A913XPH7</accession>
<evidence type="ECO:0000256" key="4">
    <source>
        <dbReference type="ARBA" id="ARBA00022989"/>
    </source>
</evidence>
<keyword evidence="4 6" id="KW-1133">Transmembrane helix</keyword>
<evidence type="ECO:0000256" key="5">
    <source>
        <dbReference type="ARBA" id="ARBA00023136"/>
    </source>
</evidence>
<reference evidence="7" key="1">
    <citation type="submission" date="2022-11" db="UniProtKB">
        <authorList>
            <consortium name="EnsemblMetazoa"/>
        </authorList>
    </citation>
    <scope>IDENTIFICATION</scope>
</reference>
<proteinExistence type="inferred from homology"/>
<dbReference type="PANTHER" id="PTHR13163">
    <property type="entry name" value="SPINAL CORD EXPRESSION PROTEIN 4"/>
    <property type="match status" value="1"/>
</dbReference>